<keyword evidence="2" id="KW-0597">Phosphoprotein</keyword>
<reference evidence="6" key="1">
    <citation type="journal article" date="2017" name="J. Eukaryot. Microbiol.">
        <title>Role of Modular Polyketide Synthases in the Production of Polyether Ladder Compounds in Ciguatoxin-producing Gambierdiscus polynesiensis and G.excentricus (Dinophyceae).</title>
        <authorList>
            <person name="Kohli G.S."/>
            <person name="Campbell K."/>
            <person name="John U."/>
            <person name="Smith K.F."/>
            <person name="Fraga S."/>
            <person name="Rhodes L.L."/>
            <person name="Murray S.A."/>
        </authorList>
    </citation>
    <scope>NUCLEOTIDE SEQUENCE</scope>
    <source>
        <strain evidence="6">Contig_12755</strain>
    </source>
</reference>
<dbReference type="InterPro" id="IPR014031">
    <property type="entry name" value="Ketoacyl_synth_C"/>
</dbReference>
<dbReference type="InterPro" id="IPR030834">
    <property type="entry name" value="PKS_assoc_dom"/>
</dbReference>
<dbReference type="InterPro" id="IPR050091">
    <property type="entry name" value="PKS_NRPS_Biosynth_Enz"/>
</dbReference>
<feature type="domain" description="Ketosynthase family 3 (KS3)" evidence="5">
    <location>
        <begin position="339"/>
        <end position="770"/>
    </location>
</feature>
<dbReference type="PROSITE" id="PS52004">
    <property type="entry name" value="KS3_2"/>
    <property type="match status" value="1"/>
</dbReference>
<dbReference type="InterPro" id="IPR014030">
    <property type="entry name" value="Ketoacyl_synth_N"/>
</dbReference>
<keyword evidence="3 4" id="KW-0808">Transferase</keyword>
<dbReference type="GO" id="GO:0006633">
    <property type="term" value="P:fatty acid biosynthetic process"/>
    <property type="evidence" value="ECO:0007669"/>
    <property type="project" value="InterPro"/>
</dbReference>
<dbReference type="Pfam" id="PF00109">
    <property type="entry name" value="ketoacyl-synt"/>
    <property type="match status" value="1"/>
</dbReference>
<protein>
    <submittedName>
        <fullName evidence="6">Type I polyketide synthase</fullName>
    </submittedName>
</protein>
<evidence type="ECO:0000313" key="6">
    <source>
        <dbReference type="EMBL" id="AQS99214.1"/>
    </source>
</evidence>
<evidence type="ECO:0000256" key="1">
    <source>
        <dbReference type="ARBA" id="ARBA00022450"/>
    </source>
</evidence>
<dbReference type="InterPro" id="IPR018201">
    <property type="entry name" value="Ketoacyl_synth_AS"/>
</dbReference>
<keyword evidence="1" id="KW-0596">Phosphopantetheine</keyword>
<dbReference type="Pfam" id="PF02801">
    <property type="entry name" value="Ketoacyl-synt_C"/>
    <property type="match status" value="1"/>
</dbReference>
<dbReference type="EMBL" id="KX395796">
    <property type="protein sequence ID" value="AQS99214.1"/>
    <property type="molecule type" value="Transcribed_RNA"/>
</dbReference>
<dbReference type="GO" id="GO:0004315">
    <property type="term" value="F:3-oxoacyl-[acyl-carrier-protein] synthase activity"/>
    <property type="evidence" value="ECO:0007669"/>
    <property type="project" value="InterPro"/>
</dbReference>
<dbReference type="CDD" id="cd00833">
    <property type="entry name" value="PKS"/>
    <property type="match status" value="1"/>
</dbReference>
<dbReference type="InterPro" id="IPR016039">
    <property type="entry name" value="Thiolase-like"/>
</dbReference>
<dbReference type="SMART" id="SM00825">
    <property type="entry name" value="PKS_KS"/>
    <property type="match status" value="1"/>
</dbReference>
<evidence type="ECO:0000256" key="4">
    <source>
        <dbReference type="RuleBase" id="RU003694"/>
    </source>
</evidence>
<accession>A0A1S6K7X1</accession>
<proteinExistence type="inferred from homology"/>
<dbReference type="NCBIfam" id="TIGR04556">
    <property type="entry name" value="PKS_assoc"/>
    <property type="match status" value="1"/>
</dbReference>
<dbReference type="GO" id="GO:0004312">
    <property type="term" value="F:fatty acid synthase activity"/>
    <property type="evidence" value="ECO:0007669"/>
    <property type="project" value="TreeGrafter"/>
</dbReference>
<dbReference type="PANTHER" id="PTHR43775">
    <property type="entry name" value="FATTY ACID SYNTHASE"/>
    <property type="match status" value="1"/>
</dbReference>
<dbReference type="SUPFAM" id="SSF53901">
    <property type="entry name" value="Thiolase-like"/>
    <property type="match status" value="1"/>
</dbReference>
<evidence type="ECO:0000256" key="3">
    <source>
        <dbReference type="ARBA" id="ARBA00022679"/>
    </source>
</evidence>
<name>A0A1S6K7X1_9DINO</name>
<dbReference type="PANTHER" id="PTHR43775:SF37">
    <property type="entry name" value="SI:DKEY-61P9.11"/>
    <property type="match status" value="1"/>
</dbReference>
<sequence length="1181" mass="129988">MGMEEFSESPCPRPSLEGQLVEIFGVEGKIRRFHSVEELEEEEHEAEQEEECVDPNGLKGRVLHFAGWDQTYVVMTFDRLLFRVPEGNVREFEPTDPVSGGFDVVWPDGPQAQEMFALAMVEALCRKDFCVVQMWMSEQEREAVQAEACSKTTWSLPDPLIESAMLGRENNTKYHLLGVHVPDGEPSEVLQECDHNLTLLLSLLEPHAQALGCSLWGRMNGMLRMPLNPSDSDLRPATMGDQERTLKHLTFLERRKLLLMHLIDNSGGELQLIAKEGSGPAVSIPLCRNRLVVLRNDRLGFVYRPRGPSVLLQAWSLSEPLAPSSARDDVVELPLHMQGRRAHLVAAVMRYPGGMSNQEEYFAAMTSSGLDSQTKVPLARFDIDLYFSESKDAEGRSCTSHGAFISHEGLVWFDNKRFKITRLQAEMMSPVQRIVLEVGCEAVHQSRQPGGRGNGWGVFIGDSGSFWPDPPRRGDPFQLTGGSKCHTGGRLSQCLGLSGPCVSVDTACSSSLVALSLAHASMRRHEEDQVKPNVRTCTDNALAVGVGLLLSVREYISYSGPGMLSPRGRCFTFNASADGFARGEGCGSLVMRSSAEDVDTESMLACLVGSAVNQDGRSASMTAPHGPSQQMCIRASMQELELQAKEIVVAECHGTGTALGDPIEVGAIRMVMLDKQAPRETPILNTSAKSHLGHLEAAAGIAGVIKCVLSVVNSSSPPNVHFETLNPHMDTNGYPTCFVTEPCDHATGTSIAGVSSFGFGGTNARGDIWGRCLTGPRCTGELFTGSIFQQQVAFLDRVEQHGLPGPQESDQVYVVGSWDASCELWLMHCTDLGEYSVTVRVGETCREHFYIVLNGDLNLAIHPTHTNANKATQVRGPEINKSDLSWLIDGKEDGVAPGTIYEISFAWSFSWEHGEHMKVSWQPTATPPSGLQLPYSSHVYSITGTFTSWKFREMHRSKQQEGKWSTQVRIGMSGQELFQLVRDNDSKQVIYPAEPLARKTCMRISGPDENVSNKHWLLQGPPGEVVAVHLVVLNGSMTVTTASRTKTMTWTSAKDEDGSVYFVAGTWNAWNPDAMVADTRTRDIHSYRLHLGSTGQEEFQIIAGKERDKRLYPHVQRAQLGEGMLCGPDANDRPDWSWLIRGEPGQEFEVVLDFGISNSLWIVSWVQVGGEQDATFAMGED</sequence>
<dbReference type="PROSITE" id="PS00606">
    <property type="entry name" value="KS3_1"/>
    <property type="match status" value="1"/>
</dbReference>
<dbReference type="AlphaFoldDB" id="A0A1S6K7X1"/>
<evidence type="ECO:0000259" key="5">
    <source>
        <dbReference type="PROSITE" id="PS52004"/>
    </source>
</evidence>
<organism evidence="6">
    <name type="scientific">Gambierdiscus polynesiensis</name>
    <dbReference type="NCBI Taxonomy" id="439318"/>
    <lineage>
        <taxon>Eukaryota</taxon>
        <taxon>Sar</taxon>
        <taxon>Alveolata</taxon>
        <taxon>Dinophyceae</taxon>
        <taxon>Gonyaulacales</taxon>
        <taxon>Pyrocystaceae</taxon>
        <taxon>Gambierdiscus</taxon>
    </lineage>
</organism>
<dbReference type="InterPro" id="IPR020841">
    <property type="entry name" value="PKS_Beta-ketoAc_synthase_dom"/>
</dbReference>
<evidence type="ECO:0000256" key="2">
    <source>
        <dbReference type="ARBA" id="ARBA00022553"/>
    </source>
</evidence>
<comment type="similarity">
    <text evidence="4">Belongs to the thiolase-like superfamily. Beta-ketoacyl-ACP synthases family.</text>
</comment>
<dbReference type="Gene3D" id="3.40.47.10">
    <property type="match status" value="1"/>
</dbReference>